<dbReference type="Proteomes" id="UP000054359">
    <property type="component" value="Unassembled WGS sequence"/>
</dbReference>
<dbReference type="AlphaFoldDB" id="A0A087UJK7"/>
<dbReference type="EMBL" id="KK120113">
    <property type="protein sequence ID" value="KFM77546.1"/>
    <property type="molecule type" value="Genomic_DNA"/>
</dbReference>
<keyword evidence="2" id="KW-1185">Reference proteome</keyword>
<feature type="non-terminal residue" evidence="1">
    <location>
        <position position="88"/>
    </location>
</feature>
<proteinExistence type="predicted"/>
<evidence type="ECO:0000313" key="1">
    <source>
        <dbReference type="EMBL" id="KFM77546.1"/>
    </source>
</evidence>
<accession>A0A087UJK7</accession>
<protein>
    <submittedName>
        <fullName evidence="1">Uncharacterized protein</fullName>
    </submittedName>
</protein>
<name>A0A087UJK7_STEMI</name>
<reference evidence="1 2" key="1">
    <citation type="submission" date="2013-11" db="EMBL/GenBank/DDBJ databases">
        <title>Genome sequencing of Stegodyphus mimosarum.</title>
        <authorList>
            <person name="Bechsgaard J."/>
        </authorList>
    </citation>
    <scope>NUCLEOTIDE SEQUENCE [LARGE SCALE GENOMIC DNA]</scope>
</reference>
<evidence type="ECO:0000313" key="2">
    <source>
        <dbReference type="Proteomes" id="UP000054359"/>
    </source>
</evidence>
<gene>
    <name evidence="1" type="ORF">X975_04737</name>
</gene>
<organism evidence="1 2">
    <name type="scientific">Stegodyphus mimosarum</name>
    <name type="common">African social velvet spider</name>
    <dbReference type="NCBI Taxonomy" id="407821"/>
    <lineage>
        <taxon>Eukaryota</taxon>
        <taxon>Metazoa</taxon>
        <taxon>Ecdysozoa</taxon>
        <taxon>Arthropoda</taxon>
        <taxon>Chelicerata</taxon>
        <taxon>Arachnida</taxon>
        <taxon>Araneae</taxon>
        <taxon>Araneomorphae</taxon>
        <taxon>Entelegynae</taxon>
        <taxon>Eresoidea</taxon>
        <taxon>Eresidae</taxon>
        <taxon>Stegodyphus</taxon>
    </lineage>
</organism>
<sequence length="88" mass="10173">MEIGTEYKVVYPQLYTLSRRKRRNSEDDAAAMLVLRTPNVTYYVELELNEQLMEIPVTVNGIAFEYHRSRCHFHGKIISKPNGQAAIS</sequence>